<accession>A0AA35XBL4</accession>
<organism evidence="3 4">
    <name type="scientific">Geodia barretti</name>
    <name type="common">Barrett's horny sponge</name>
    <dbReference type="NCBI Taxonomy" id="519541"/>
    <lineage>
        <taxon>Eukaryota</taxon>
        <taxon>Metazoa</taxon>
        <taxon>Porifera</taxon>
        <taxon>Demospongiae</taxon>
        <taxon>Heteroscleromorpha</taxon>
        <taxon>Tetractinellida</taxon>
        <taxon>Astrophorina</taxon>
        <taxon>Geodiidae</taxon>
        <taxon>Geodia</taxon>
    </lineage>
</organism>
<keyword evidence="2" id="KW-1133">Transmembrane helix</keyword>
<evidence type="ECO:0000313" key="4">
    <source>
        <dbReference type="Proteomes" id="UP001174909"/>
    </source>
</evidence>
<dbReference type="AlphaFoldDB" id="A0AA35XBL4"/>
<reference evidence="3" key="1">
    <citation type="submission" date="2023-03" db="EMBL/GenBank/DDBJ databases">
        <authorList>
            <person name="Steffen K."/>
            <person name="Cardenas P."/>
        </authorList>
    </citation>
    <scope>NUCLEOTIDE SEQUENCE</scope>
</reference>
<evidence type="ECO:0000256" key="2">
    <source>
        <dbReference type="SAM" id="Phobius"/>
    </source>
</evidence>
<evidence type="ECO:0000313" key="3">
    <source>
        <dbReference type="EMBL" id="CAI8051459.1"/>
    </source>
</evidence>
<keyword evidence="4" id="KW-1185">Reference proteome</keyword>
<proteinExistence type="predicted"/>
<name>A0AA35XBL4_GEOBA</name>
<dbReference type="Proteomes" id="UP001174909">
    <property type="component" value="Unassembled WGS sequence"/>
</dbReference>
<dbReference type="EMBL" id="CASHTH010003931">
    <property type="protein sequence ID" value="CAI8051459.1"/>
    <property type="molecule type" value="Genomic_DNA"/>
</dbReference>
<gene>
    <name evidence="3" type="ORF">GBAR_LOCUS28173</name>
</gene>
<feature type="region of interest" description="Disordered" evidence="1">
    <location>
        <begin position="293"/>
        <end position="312"/>
    </location>
</feature>
<evidence type="ECO:0000256" key="1">
    <source>
        <dbReference type="SAM" id="MobiDB-lite"/>
    </source>
</evidence>
<feature type="transmembrane region" description="Helical" evidence="2">
    <location>
        <begin position="316"/>
        <end position="344"/>
    </location>
</feature>
<keyword evidence="2" id="KW-0472">Membrane</keyword>
<sequence length="366" mass="40120">MDVCAYTLTSTENMGTLWHNVVAVLVAALLQSVAVTGNFQLEVQVVRVRDSVDDCGWWPEVCDLYIDEMCLDPQFEEPGSEEEDQDCSLIEYENNLDLESGLPKTRTLSVTNQPWPVDFHLRIEVMDIDTFNNDDHIEDVVVSESLNTSSEFSEEMDYRNTPNGRITLSMRFRVRCSGEYEGPHCDCLPHNDGHYSCREDGGISCLPGYTNTSNLCRQQDYCVGEVCPSEETCVSNPTSYTCEPPPTSPATVSPTTSPTITVSRDNCNCATGMKCIEEDGGYRCVCPEGENCSTPGPSTAAPRQQSGETSSSMPPAVIGAIVAGLLVALLLCAVVVIAVVVCILMRKRRWSKLAPKTNGRGRRGPT</sequence>
<keyword evidence="2" id="KW-0812">Transmembrane</keyword>
<protein>
    <submittedName>
        <fullName evidence="3">Uncharacterized protein</fullName>
    </submittedName>
</protein>
<comment type="caution">
    <text evidence="3">The sequence shown here is derived from an EMBL/GenBank/DDBJ whole genome shotgun (WGS) entry which is preliminary data.</text>
</comment>